<dbReference type="PATRIC" id="fig|465721.4.peg.1977"/>
<dbReference type="PANTHER" id="PTHR30489:SF0">
    <property type="entry name" value="LIPOPROTEIN-RELEASING SYSTEM TRANSMEMBRANE PROTEIN LOLE"/>
    <property type="match status" value="1"/>
</dbReference>
<evidence type="ECO:0000256" key="4">
    <source>
        <dbReference type="ARBA" id="ARBA00022475"/>
    </source>
</evidence>
<reference evidence="11 12" key="1">
    <citation type="submission" date="2015-06" db="EMBL/GenBank/DDBJ databases">
        <title>A Comprehensive Approach to Explore the Metabolic and Phylogenetic Diversity of Bacterial Steroid Degradation in the Environment: Testosterone as an Example.</title>
        <authorList>
            <person name="Yang F.-C."/>
            <person name="Chen Y.-L."/>
            <person name="Yu C.-P."/>
            <person name="Tang S.-L."/>
            <person name="Wang P.-H."/>
            <person name="Ismail W."/>
            <person name="Wang C.-H."/>
            <person name="Yang C.-Y."/>
            <person name="Chiang Y.-R."/>
        </authorList>
    </citation>
    <scope>NUCLEOTIDE SEQUENCE [LARGE SCALE GENOMIC DNA]</scope>
    <source>
        <strain evidence="11 12">DSM 18526</strain>
    </source>
</reference>
<gene>
    <name evidence="11" type="ORF">ACG33_09300</name>
</gene>
<feature type="domain" description="ABC3 transporter permease C-terminal" evidence="9">
    <location>
        <begin position="273"/>
        <end position="406"/>
    </location>
</feature>
<evidence type="ECO:0000256" key="1">
    <source>
        <dbReference type="ARBA" id="ARBA00004651"/>
    </source>
</evidence>
<evidence type="ECO:0000256" key="8">
    <source>
        <dbReference type="SAM" id="Phobius"/>
    </source>
</evidence>
<keyword evidence="11" id="KW-0131">Cell cycle</keyword>
<dbReference type="PANTHER" id="PTHR30489">
    <property type="entry name" value="LIPOPROTEIN-RELEASING SYSTEM TRANSMEMBRANE PROTEIN LOLE"/>
    <property type="match status" value="1"/>
</dbReference>
<protein>
    <submittedName>
        <fullName evidence="11">Cell division protein FtsX</fullName>
    </submittedName>
</protein>
<dbReference type="GO" id="GO:0098797">
    <property type="term" value="C:plasma membrane protein complex"/>
    <property type="evidence" value="ECO:0007669"/>
    <property type="project" value="TreeGrafter"/>
</dbReference>
<dbReference type="InterPro" id="IPR025857">
    <property type="entry name" value="MacB_PCD"/>
</dbReference>
<evidence type="ECO:0000256" key="3">
    <source>
        <dbReference type="ARBA" id="ARBA00022448"/>
    </source>
</evidence>
<organism evidence="11 12">
    <name type="scientific">Steroidobacter denitrificans</name>
    <dbReference type="NCBI Taxonomy" id="465721"/>
    <lineage>
        <taxon>Bacteria</taxon>
        <taxon>Pseudomonadati</taxon>
        <taxon>Pseudomonadota</taxon>
        <taxon>Gammaproteobacteria</taxon>
        <taxon>Steroidobacterales</taxon>
        <taxon>Steroidobacteraceae</taxon>
        <taxon>Steroidobacter</taxon>
    </lineage>
</organism>
<evidence type="ECO:0000256" key="5">
    <source>
        <dbReference type="ARBA" id="ARBA00022692"/>
    </source>
</evidence>
<evidence type="ECO:0000256" key="2">
    <source>
        <dbReference type="ARBA" id="ARBA00005236"/>
    </source>
</evidence>
<evidence type="ECO:0000313" key="12">
    <source>
        <dbReference type="Proteomes" id="UP000070250"/>
    </source>
</evidence>
<keyword evidence="12" id="KW-1185">Reference proteome</keyword>
<evidence type="ECO:0000259" key="9">
    <source>
        <dbReference type="Pfam" id="PF02687"/>
    </source>
</evidence>
<evidence type="ECO:0000256" key="7">
    <source>
        <dbReference type="ARBA" id="ARBA00023136"/>
    </source>
</evidence>
<dbReference type="STRING" id="465721.ACG33_09300"/>
<name>A0A127FA41_STEDE</name>
<keyword evidence="5 8" id="KW-0812">Transmembrane</keyword>
<evidence type="ECO:0000256" key="6">
    <source>
        <dbReference type="ARBA" id="ARBA00022989"/>
    </source>
</evidence>
<comment type="similarity">
    <text evidence="2">Belongs to the ABC-4 integral membrane protein family. LolC/E subfamily.</text>
</comment>
<dbReference type="NCBIfam" id="TIGR02212">
    <property type="entry name" value="lolCE"/>
    <property type="match status" value="1"/>
</dbReference>
<feature type="transmembrane region" description="Helical" evidence="8">
    <location>
        <begin position="314"/>
        <end position="340"/>
    </location>
</feature>
<feature type="domain" description="MacB-like periplasmic core" evidence="10">
    <location>
        <begin position="25"/>
        <end position="238"/>
    </location>
</feature>
<dbReference type="GO" id="GO:0051301">
    <property type="term" value="P:cell division"/>
    <property type="evidence" value="ECO:0007669"/>
    <property type="project" value="UniProtKB-KW"/>
</dbReference>
<comment type="subcellular location">
    <subcellularLocation>
        <location evidence="1">Cell membrane</location>
        <topology evidence="1">Multi-pass membrane protein</topology>
    </subcellularLocation>
</comment>
<dbReference type="KEGG" id="sdf:ACG33_09300"/>
<dbReference type="InterPro" id="IPR003838">
    <property type="entry name" value="ABC3_permease_C"/>
</dbReference>
<dbReference type="InterPro" id="IPR011925">
    <property type="entry name" value="LolCE_TM"/>
</dbReference>
<dbReference type="Pfam" id="PF02687">
    <property type="entry name" value="FtsX"/>
    <property type="match status" value="1"/>
</dbReference>
<feature type="transmembrane region" description="Helical" evidence="8">
    <location>
        <begin position="270"/>
        <end position="294"/>
    </location>
</feature>
<evidence type="ECO:0000259" key="10">
    <source>
        <dbReference type="Pfam" id="PF12704"/>
    </source>
</evidence>
<feature type="transmembrane region" description="Helical" evidence="8">
    <location>
        <begin position="20"/>
        <end position="46"/>
    </location>
</feature>
<accession>A0A127FA41</accession>
<keyword evidence="3" id="KW-0813">Transport</keyword>
<dbReference type="Proteomes" id="UP000070250">
    <property type="component" value="Chromosome"/>
</dbReference>
<dbReference type="Pfam" id="PF12704">
    <property type="entry name" value="MacB_PCD"/>
    <property type="match status" value="1"/>
</dbReference>
<dbReference type="AlphaFoldDB" id="A0A127FA41"/>
<feature type="transmembrane region" description="Helical" evidence="8">
    <location>
        <begin position="379"/>
        <end position="399"/>
    </location>
</feature>
<sequence length="413" mass="44692">MSYEFLVGARYLRSTRANRFVSFISVISMIGVAIGVAVLIVVLSVMNGFEQELRGRILSLTSHASISAFGTGLEDWHRIAASITEHAEVQACAPYIEDQALLIAGGHSSGALLTGVLPAEEERVSAIAGLMASGAFDDLAGGEYGIVLGAELAKTLQVSRGDRVVVVTSLRTTTPAGVMPRMRGFKVVGTFAAGMYEFDRNLAYIHLADAAKLYRMDDAVTGLRLKLQDMFSAPRVVRNLALELGGGYYVDDWTRRHANFFRSIQLTKSAMFVILLLVVAVAAFNIISTLVMVVKEKQADIAILRTLGAVPRSILRIFMIQGTAIGAIGTLAGVVLGVLIALNLESLIHALEALLGTHFLDAKVYYMSDLPASVQWWDVLKISLTAFGLCCLSTLYPSWRAARTQPARALRHD</sequence>
<dbReference type="OrthoDB" id="9808461at2"/>
<dbReference type="GO" id="GO:0044874">
    <property type="term" value="P:lipoprotein localization to outer membrane"/>
    <property type="evidence" value="ECO:0007669"/>
    <property type="project" value="TreeGrafter"/>
</dbReference>
<proteinExistence type="inferred from homology"/>
<keyword evidence="4" id="KW-1003">Cell membrane</keyword>
<dbReference type="InterPro" id="IPR051447">
    <property type="entry name" value="Lipoprotein-release_system"/>
</dbReference>
<dbReference type="EMBL" id="CP011971">
    <property type="protein sequence ID" value="AMN47286.1"/>
    <property type="molecule type" value="Genomic_DNA"/>
</dbReference>
<keyword evidence="7 8" id="KW-0472">Membrane</keyword>
<dbReference type="RefSeq" id="WP_066920622.1">
    <property type="nucleotide sequence ID" value="NZ_CP011971.1"/>
</dbReference>
<keyword evidence="11" id="KW-0132">Cell division</keyword>
<evidence type="ECO:0000313" key="11">
    <source>
        <dbReference type="EMBL" id="AMN47286.1"/>
    </source>
</evidence>
<dbReference type="GO" id="GO:0042953">
    <property type="term" value="P:lipoprotein transport"/>
    <property type="evidence" value="ECO:0007669"/>
    <property type="project" value="InterPro"/>
</dbReference>
<keyword evidence="6 8" id="KW-1133">Transmembrane helix</keyword>